<comment type="caution">
    <text evidence="3">The sequence shown here is derived from an EMBL/GenBank/DDBJ whole genome shotgun (WGS) entry which is preliminary data.</text>
</comment>
<accession>A0AA40JZW8</accession>
<evidence type="ECO:0000256" key="1">
    <source>
        <dbReference type="SAM" id="MobiDB-lite"/>
    </source>
</evidence>
<keyword evidence="2" id="KW-1133">Transmembrane helix</keyword>
<reference evidence="3" key="1">
    <citation type="submission" date="2023-06" db="EMBL/GenBank/DDBJ databases">
        <title>Genome-scale phylogeny and comparative genomics of the fungal order Sordariales.</title>
        <authorList>
            <consortium name="Lawrence Berkeley National Laboratory"/>
            <person name="Hensen N."/>
            <person name="Bonometti L."/>
            <person name="Westerberg I."/>
            <person name="Brannstrom I.O."/>
            <person name="Guillou S."/>
            <person name="Cros-Aarteil S."/>
            <person name="Calhoun S."/>
            <person name="Haridas S."/>
            <person name="Kuo A."/>
            <person name="Mondo S."/>
            <person name="Pangilinan J."/>
            <person name="Riley R."/>
            <person name="LaButti K."/>
            <person name="Andreopoulos B."/>
            <person name="Lipzen A."/>
            <person name="Chen C."/>
            <person name="Yanf M."/>
            <person name="Daum C."/>
            <person name="Ng V."/>
            <person name="Clum A."/>
            <person name="Steindorff A."/>
            <person name="Ohm R."/>
            <person name="Martin F."/>
            <person name="Silar P."/>
            <person name="Natvig D."/>
            <person name="Lalanne C."/>
            <person name="Gautier V."/>
            <person name="Ament-velasquez S.L."/>
            <person name="Kruys A."/>
            <person name="Hutchinson M.I."/>
            <person name="Powell A.J."/>
            <person name="Barry K."/>
            <person name="Miller A.N."/>
            <person name="Grigoriev I.V."/>
            <person name="Debuchy R."/>
            <person name="Gladieux P."/>
            <person name="Thoren M.H."/>
            <person name="Johannesson H."/>
        </authorList>
    </citation>
    <scope>NUCLEOTIDE SEQUENCE</scope>
    <source>
        <strain evidence="3">SMH3187-1</strain>
    </source>
</reference>
<keyword evidence="2" id="KW-0472">Membrane</keyword>
<protein>
    <submittedName>
        <fullName evidence="3">Uncharacterized protein</fullName>
    </submittedName>
</protein>
<dbReference type="AlphaFoldDB" id="A0AA40JZW8"/>
<proteinExistence type="predicted"/>
<keyword evidence="2" id="KW-0812">Transmembrane</keyword>
<sequence>MSAPAVRSRRPFHYPEDNSSSSDDDTPSIMDEQEQESYIRTLTTLNATRNKTFTHLLLLLPLLASIPHFLALFRTTAPLLPLLALTSLASTAYLLITLPPTKTGIAVLDSGSGGYEGDGPLARYLPYLVPALATAVAVAGWVRGAGAGEGWWLPGVVFGATVVAKVVMGGVDPGELEGLRYGYKGA</sequence>
<feature type="transmembrane region" description="Helical" evidence="2">
    <location>
        <begin position="151"/>
        <end position="171"/>
    </location>
</feature>
<dbReference type="EMBL" id="JAUKUD010000006">
    <property type="protein sequence ID" value="KAK0740984.1"/>
    <property type="molecule type" value="Genomic_DNA"/>
</dbReference>
<keyword evidence="4" id="KW-1185">Reference proteome</keyword>
<dbReference type="Proteomes" id="UP001172155">
    <property type="component" value="Unassembled WGS sequence"/>
</dbReference>
<name>A0AA40JZW8_9PEZI</name>
<feature type="transmembrane region" description="Helical" evidence="2">
    <location>
        <begin position="56"/>
        <end position="73"/>
    </location>
</feature>
<evidence type="ECO:0000313" key="4">
    <source>
        <dbReference type="Proteomes" id="UP001172155"/>
    </source>
</evidence>
<feature type="region of interest" description="Disordered" evidence="1">
    <location>
        <begin position="1"/>
        <end position="31"/>
    </location>
</feature>
<feature type="compositionally biased region" description="Acidic residues" evidence="1">
    <location>
        <begin position="22"/>
        <end position="31"/>
    </location>
</feature>
<feature type="transmembrane region" description="Helical" evidence="2">
    <location>
        <begin position="124"/>
        <end position="145"/>
    </location>
</feature>
<organism evidence="3 4">
    <name type="scientific">Schizothecium vesticola</name>
    <dbReference type="NCBI Taxonomy" id="314040"/>
    <lineage>
        <taxon>Eukaryota</taxon>
        <taxon>Fungi</taxon>
        <taxon>Dikarya</taxon>
        <taxon>Ascomycota</taxon>
        <taxon>Pezizomycotina</taxon>
        <taxon>Sordariomycetes</taxon>
        <taxon>Sordariomycetidae</taxon>
        <taxon>Sordariales</taxon>
        <taxon>Schizotheciaceae</taxon>
        <taxon>Schizothecium</taxon>
    </lineage>
</organism>
<evidence type="ECO:0000313" key="3">
    <source>
        <dbReference type="EMBL" id="KAK0740984.1"/>
    </source>
</evidence>
<evidence type="ECO:0000256" key="2">
    <source>
        <dbReference type="SAM" id="Phobius"/>
    </source>
</evidence>
<gene>
    <name evidence="3" type="ORF">B0T18DRAFT_432192</name>
</gene>